<reference evidence="7" key="2">
    <citation type="submission" date="2025-09" db="UniProtKB">
        <authorList>
            <consortium name="Ensembl"/>
        </authorList>
    </citation>
    <scope>IDENTIFICATION</scope>
</reference>
<evidence type="ECO:0000256" key="4">
    <source>
        <dbReference type="ARBA" id="ARBA00022989"/>
    </source>
</evidence>
<keyword evidence="8" id="KW-1185">Reference proteome</keyword>
<evidence type="ECO:0000313" key="8">
    <source>
        <dbReference type="Proteomes" id="UP000694523"/>
    </source>
</evidence>
<dbReference type="PANTHER" id="PTHR14198:SF23">
    <property type="entry name" value="SI:CH211-137I24.10"/>
    <property type="match status" value="1"/>
</dbReference>
<feature type="transmembrane region" description="Helical" evidence="6">
    <location>
        <begin position="54"/>
        <end position="74"/>
    </location>
</feature>
<evidence type="ECO:0000256" key="1">
    <source>
        <dbReference type="ARBA" id="ARBA00004141"/>
    </source>
</evidence>
<dbReference type="AlphaFoldDB" id="A0A8C6UJT9"/>
<name>A0A8C6UJT9_9GOBI</name>
<comment type="similarity">
    <text evidence="2">Belongs to the L6 tetraspanin family.</text>
</comment>
<keyword evidence="3 6" id="KW-0812">Transmembrane</keyword>
<evidence type="ECO:0000256" key="3">
    <source>
        <dbReference type="ARBA" id="ARBA00022692"/>
    </source>
</evidence>
<evidence type="ECO:0000256" key="2">
    <source>
        <dbReference type="ARBA" id="ARBA00006193"/>
    </source>
</evidence>
<evidence type="ECO:0000313" key="7">
    <source>
        <dbReference type="Ensembl" id="ENSNMLP00000037667.1"/>
    </source>
</evidence>
<keyword evidence="5 6" id="KW-0472">Membrane</keyword>
<dbReference type="Ensembl" id="ENSNMLT00000041951.1">
    <property type="protein sequence ID" value="ENSNMLP00000037667.1"/>
    <property type="gene ID" value="ENSNMLG00000023312.1"/>
</dbReference>
<sequence>MCTGACSKFVAYGLYPLAAISIICNIILFFPDFETKYTSEDGPETPRITEQVKYMGGLVGGGIMVLVPAIHIHLTSAGKCCANRCGVSLITHHTRTRTHVHMHAHTHVCNSILVRTLIDIFTGAYLQDKKMWDWCVEPKGVVEFNLGLFTTLLLTSILQLILCTVQMVNGLFGCLCGPAATKR</sequence>
<dbReference type="PANTHER" id="PTHR14198">
    <property type="entry name" value="TRANSMEMBRANE 4 L6 FAMILY MEMBER 1-RELATED"/>
    <property type="match status" value="1"/>
</dbReference>
<organism evidence="7 8">
    <name type="scientific">Neogobius melanostomus</name>
    <name type="common">round goby</name>
    <dbReference type="NCBI Taxonomy" id="47308"/>
    <lineage>
        <taxon>Eukaryota</taxon>
        <taxon>Metazoa</taxon>
        <taxon>Chordata</taxon>
        <taxon>Craniata</taxon>
        <taxon>Vertebrata</taxon>
        <taxon>Euteleostomi</taxon>
        <taxon>Actinopterygii</taxon>
        <taxon>Neopterygii</taxon>
        <taxon>Teleostei</taxon>
        <taxon>Neoteleostei</taxon>
        <taxon>Acanthomorphata</taxon>
        <taxon>Gobiaria</taxon>
        <taxon>Gobiiformes</taxon>
        <taxon>Gobioidei</taxon>
        <taxon>Gobiidae</taxon>
        <taxon>Benthophilinae</taxon>
        <taxon>Neogobiini</taxon>
        <taxon>Neogobius</taxon>
    </lineage>
</organism>
<dbReference type="Pfam" id="PF05805">
    <property type="entry name" value="L6_membrane"/>
    <property type="match status" value="2"/>
</dbReference>
<reference evidence="7" key="1">
    <citation type="submission" date="2025-08" db="UniProtKB">
        <authorList>
            <consortium name="Ensembl"/>
        </authorList>
    </citation>
    <scope>IDENTIFICATION</scope>
</reference>
<evidence type="ECO:0000256" key="6">
    <source>
        <dbReference type="SAM" id="Phobius"/>
    </source>
</evidence>
<dbReference type="GO" id="GO:0016020">
    <property type="term" value="C:membrane"/>
    <property type="evidence" value="ECO:0007669"/>
    <property type="project" value="UniProtKB-SubCell"/>
</dbReference>
<protein>
    <submittedName>
        <fullName evidence="7">Uncharacterized protein</fullName>
    </submittedName>
</protein>
<accession>A0A8C6UJT9</accession>
<proteinExistence type="inferred from homology"/>
<dbReference type="Proteomes" id="UP000694523">
    <property type="component" value="Unplaced"/>
</dbReference>
<comment type="subcellular location">
    <subcellularLocation>
        <location evidence="1">Membrane</location>
        <topology evidence="1">Multi-pass membrane protein</topology>
    </subcellularLocation>
</comment>
<keyword evidence="4 6" id="KW-1133">Transmembrane helix</keyword>
<dbReference type="InterPro" id="IPR008661">
    <property type="entry name" value="L6_membrane"/>
</dbReference>
<feature type="transmembrane region" description="Helical" evidence="6">
    <location>
        <begin position="12"/>
        <end position="33"/>
    </location>
</feature>
<evidence type="ECO:0000256" key="5">
    <source>
        <dbReference type="ARBA" id="ARBA00023136"/>
    </source>
</evidence>